<dbReference type="Proteomes" id="UP001199106">
    <property type="component" value="Unassembled WGS sequence"/>
</dbReference>
<comment type="similarity">
    <text evidence="2">Belongs to the MSOX/MTOX family.</text>
</comment>
<evidence type="ECO:0000256" key="2">
    <source>
        <dbReference type="ARBA" id="ARBA00010989"/>
    </source>
</evidence>
<dbReference type="AlphaFoldDB" id="A0AAD4FHL5"/>
<dbReference type="GO" id="GO:0050660">
    <property type="term" value="F:flavin adenine dinucleotide binding"/>
    <property type="evidence" value="ECO:0007669"/>
    <property type="project" value="InterPro"/>
</dbReference>
<evidence type="ECO:0000259" key="6">
    <source>
        <dbReference type="Pfam" id="PF01266"/>
    </source>
</evidence>
<dbReference type="GO" id="GO:0050031">
    <property type="term" value="F:L-pipecolate oxidase activity"/>
    <property type="evidence" value="ECO:0007669"/>
    <property type="project" value="UniProtKB-EC"/>
</dbReference>
<keyword evidence="8" id="KW-1185">Reference proteome</keyword>
<feature type="domain" description="FAD dependent oxidoreductase" evidence="6">
    <location>
        <begin position="4"/>
        <end position="165"/>
    </location>
</feature>
<comment type="cofactor">
    <cofactor evidence="1">
        <name>FAD</name>
        <dbReference type="ChEBI" id="CHEBI:57692"/>
    </cofactor>
</comment>
<dbReference type="Gene3D" id="3.50.50.60">
    <property type="entry name" value="FAD/NAD(P)-binding domain"/>
    <property type="match status" value="1"/>
</dbReference>
<reference evidence="7" key="1">
    <citation type="submission" date="2021-07" db="EMBL/GenBank/DDBJ databases">
        <title>Genome Resource of American Ginseng Black Spot Pathogen Alternaria panax.</title>
        <authorList>
            <person name="Qiu C."/>
            <person name="Wang W."/>
            <person name="Liu Z."/>
        </authorList>
    </citation>
    <scope>NUCLEOTIDE SEQUENCE</scope>
    <source>
        <strain evidence="7">BNCC115425</strain>
    </source>
</reference>
<accession>A0AAD4FHL5</accession>
<name>A0AAD4FHL5_9PLEO</name>
<keyword evidence="4" id="KW-0274">FAD</keyword>
<dbReference type="InterPro" id="IPR006076">
    <property type="entry name" value="FAD-dep_OxRdtase"/>
</dbReference>
<evidence type="ECO:0000256" key="4">
    <source>
        <dbReference type="ARBA" id="ARBA00022827"/>
    </source>
</evidence>
<dbReference type="EC" id="1.5.3.7" evidence="7"/>
<dbReference type="PANTHER" id="PTHR10961">
    <property type="entry name" value="PEROXISOMAL SARCOSINE OXIDASE"/>
    <property type="match status" value="1"/>
</dbReference>
<dbReference type="SUPFAM" id="SSF51905">
    <property type="entry name" value="FAD/NAD(P)-binding domain"/>
    <property type="match status" value="1"/>
</dbReference>
<evidence type="ECO:0000256" key="1">
    <source>
        <dbReference type="ARBA" id="ARBA00001974"/>
    </source>
</evidence>
<dbReference type="InterPro" id="IPR036188">
    <property type="entry name" value="FAD/NAD-bd_sf"/>
</dbReference>
<evidence type="ECO:0000313" key="7">
    <source>
        <dbReference type="EMBL" id="KAG9189153.1"/>
    </source>
</evidence>
<dbReference type="Pfam" id="PF01266">
    <property type="entry name" value="DAO"/>
    <property type="match status" value="1"/>
</dbReference>
<dbReference type="InterPro" id="IPR045170">
    <property type="entry name" value="MTOX"/>
</dbReference>
<organism evidence="7 8">
    <name type="scientific">Alternaria panax</name>
    <dbReference type="NCBI Taxonomy" id="48097"/>
    <lineage>
        <taxon>Eukaryota</taxon>
        <taxon>Fungi</taxon>
        <taxon>Dikarya</taxon>
        <taxon>Ascomycota</taxon>
        <taxon>Pezizomycotina</taxon>
        <taxon>Dothideomycetes</taxon>
        <taxon>Pleosporomycetidae</taxon>
        <taxon>Pleosporales</taxon>
        <taxon>Pleosporineae</taxon>
        <taxon>Pleosporaceae</taxon>
        <taxon>Alternaria</taxon>
        <taxon>Alternaria sect. Panax</taxon>
    </lineage>
</organism>
<evidence type="ECO:0000256" key="5">
    <source>
        <dbReference type="ARBA" id="ARBA00023002"/>
    </source>
</evidence>
<evidence type="ECO:0000313" key="8">
    <source>
        <dbReference type="Proteomes" id="UP001199106"/>
    </source>
</evidence>
<dbReference type="PANTHER" id="PTHR10961:SF46">
    <property type="entry name" value="PEROXISOMAL SARCOSINE OXIDASE"/>
    <property type="match status" value="1"/>
</dbReference>
<sequence length="197" mass="21478">MAKRLTFQTVYHQSGIIKINNSDLGKDTLQNYEKLGVKVDAEIFSVDRFKEMYRSFYDITDFSGSNDVFVNRDSGWAEATRALTAYTDAAMESGVKYTAEDIDVLTFRPDGGCTGVLTKDGNNITVDYIVLATGAVTAKLFDNSAPSRKGLQIEGRPVAGAVITSIVNLDPKNGQQYTEIPVTVHSVPPIRAKAANV</sequence>
<protein>
    <submittedName>
        <fullName evidence="7">Sarcosine oxidase / L-pipecolate oxidase</fullName>
        <ecNumber evidence="7">1.5.3.1</ecNumber>
        <ecNumber evidence="7">1.5.3.7</ecNumber>
    </submittedName>
</protein>
<gene>
    <name evidence="7" type="ORF">G6011_06021</name>
</gene>
<comment type="caution">
    <text evidence="7">The sequence shown here is derived from an EMBL/GenBank/DDBJ whole genome shotgun (WGS) entry which is preliminary data.</text>
</comment>
<dbReference type="GO" id="GO:0008115">
    <property type="term" value="F:sarcosine oxidase activity"/>
    <property type="evidence" value="ECO:0007669"/>
    <property type="project" value="UniProtKB-EC"/>
</dbReference>
<keyword evidence="5 7" id="KW-0560">Oxidoreductase</keyword>
<keyword evidence="3" id="KW-0285">Flavoprotein</keyword>
<dbReference type="EMBL" id="JAANER010000005">
    <property type="protein sequence ID" value="KAG9189153.1"/>
    <property type="molecule type" value="Genomic_DNA"/>
</dbReference>
<proteinExistence type="inferred from homology"/>
<dbReference type="EC" id="1.5.3.1" evidence="7"/>
<dbReference type="Gene3D" id="3.30.9.10">
    <property type="entry name" value="D-Amino Acid Oxidase, subunit A, domain 2"/>
    <property type="match status" value="1"/>
</dbReference>
<evidence type="ECO:0000256" key="3">
    <source>
        <dbReference type="ARBA" id="ARBA00022630"/>
    </source>
</evidence>